<dbReference type="Pfam" id="PF20297">
    <property type="entry name" value="MSSS"/>
    <property type="match status" value="1"/>
</dbReference>
<reference evidence="2" key="1">
    <citation type="submission" date="2021-01" db="EMBL/GenBank/DDBJ databases">
        <title>Enterococcus.</title>
        <authorList>
            <person name="Du X."/>
            <person name="Wang N."/>
        </authorList>
    </citation>
    <scope>NUCLEOTIDE SEQUENCE [LARGE SCALE GENOMIC DNA]</scope>
    <source>
        <strain evidence="2">T90-2</strain>
    </source>
</reference>
<dbReference type="InterPro" id="IPR046893">
    <property type="entry name" value="MSSS"/>
</dbReference>
<proteinExistence type="predicted"/>
<dbReference type="AlphaFoldDB" id="A0A974S6H2"/>
<name>A0A974S6H2_ENTFL</name>
<sequence>MLKKAKEQKKIKKSGDEVIVNTYGQRGTLLKDNGKGQWQVQLGILKK</sequence>
<protein>
    <recommendedName>
        <fullName evidence="1">MutS2 and Smr-associated SH3 domain-containing protein</fullName>
    </recommendedName>
</protein>
<evidence type="ECO:0000313" key="2">
    <source>
        <dbReference type="EMBL" id="QQV79554.1"/>
    </source>
</evidence>
<dbReference type="EMBL" id="CP068242">
    <property type="protein sequence ID" value="QQV79554.1"/>
    <property type="molecule type" value="Genomic_DNA"/>
</dbReference>
<organism evidence="2">
    <name type="scientific">Enterococcus faecalis</name>
    <name type="common">Streptococcus faecalis</name>
    <dbReference type="NCBI Taxonomy" id="1351"/>
    <lineage>
        <taxon>Bacteria</taxon>
        <taxon>Bacillati</taxon>
        <taxon>Bacillota</taxon>
        <taxon>Bacilli</taxon>
        <taxon>Lactobacillales</taxon>
        <taxon>Enterococcaceae</taxon>
        <taxon>Enterococcus</taxon>
    </lineage>
</organism>
<evidence type="ECO:0000259" key="1">
    <source>
        <dbReference type="Pfam" id="PF20297"/>
    </source>
</evidence>
<feature type="domain" description="MutS2 and Smr-associated SH3" evidence="1">
    <location>
        <begin position="15"/>
        <end position="46"/>
    </location>
</feature>
<gene>
    <name evidence="2" type="ORF">JG559_11480</name>
</gene>
<accession>A0A974S6H2</accession>